<reference evidence="6 7" key="1">
    <citation type="journal article" date="2015" name="Proc. Natl. Acad. Sci. U.S.A.">
        <title>The resurrection genome of Boea hygrometrica: A blueprint for survival of dehydration.</title>
        <authorList>
            <person name="Xiao L."/>
            <person name="Yang G."/>
            <person name="Zhang L."/>
            <person name="Yang X."/>
            <person name="Zhao S."/>
            <person name="Ji Z."/>
            <person name="Zhou Q."/>
            <person name="Hu M."/>
            <person name="Wang Y."/>
            <person name="Chen M."/>
            <person name="Xu Y."/>
            <person name="Jin H."/>
            <person name="Xiao X."/>
            <person name="Hu G."/>
            <person name="Bao F."/>
            <person name="Hu Y."/>
            <person name="Wan P."/>
            <person name="Li L."/>
            <person name="Deng X."/>
            <person name="Kuang T."/>
            <person name="Xiang C."/>
            <person name="Zhu J.K."/>
            <person name="Oliver M.J."/>
            <person name="He Y."/>
        </authorList>
    </citation>
    <scope>NUCLEOTIDE SEQUENCE [LARGE SCALE GENOMIC DNA]</scope>
    <source>
        <strain evidence="7">cv. XS01</strain>
    </source>
</reference>
<evidence type="ECO:0000313" key="6">
    <source>
        <dbReference type="EMBL" id="KZV13627.1"/>
    </source>
</evidence>
<dbReference type="GO" id="GO:0016998">
    <property type="term" value="P:cell wall macromolecule catabolic process"/>
    <property type="evidence" value="ECO:0007669"/>
    <property type="project" value="InterPro"/>
</dbReference>
<dbReference type="GO" id="GO:0042742">
    <property type="term" value="P:defense response to bacterium"/>
    <property type="evidence" value="ECO:0007669"/>
    <property type="project" value="UniProtKB-KW"/>
</dbReference>
<evidence type="ECO:0008006" key="8">
    <source>
        <dbReference type="Google" id="ProtNLM"/>
    </source>
</evidence>
<dbReference type="GO" id="GO:0006032">
    <property type="term" value="P:chitin catabolic process"/>
    <property type="evidence" value="ECO:0007669"/>
    <property type="project" value="UniProtKB-KW"/>
</dbReference>
<evidence type="ECO:0000256" key="2">
    <source>
        <dbReference type="ARBA" id="ARBA00022529"/>
    </source>
</evidence>
<keyword evidence="3" id="KW-0081">Bacteriolytic enzyme</keyword>
<dbReference type="SUPFAM" id="SSF53955">
    <property type="entry name" value="Lysozyme-like"/>
    <property type="match status" value="1"/>
</dbReference>
<dbReference type="Gene3D" id="1.10.530.40">
    <property type="match status" value="1"/>
</dbReference>
<dbReference type="CDD" id="cd00737">
    <property type="entry name" value="lyz_endolysin_autolysin"/>
    <property type="match status" value="1"/>
</dbReference>
<keyword evidence="2" id="KW-0929">Antimicrobial</keyword>
<evidence type="ECO:0000256" key="3">
    <source>
        <dbReference type="ARBA" id="ARBA00022638"/>
    </source>
</evidence>
<accession>A0A2Z6ZWL1</accession>
<comment type="function">
    <text evidence="1">Defense against chitin-containing fungal pathogens.</text>
</comment>
<dbReference type="PANTHER" id="PTHR38107">
    <property type="match status" value="1"/>
</dbReference>
<evidence type="ECO:0000256" key="1">
    <source>
        <dbReference type="ARBA" id="ARBA00003102"/>
    </source>
</evidence>
<keyword evidence="4" id="KW-0624">Polysaccharide degradation</keyword>
<dbReference type="InterPro" id="IPR023346">
    <property type="entry name" value="Lysozyme-like_dom_sf"/>
</dbReference>
<keyword evidence="5" id="KW-1035">Host cytoplasm</keyword>
<dbReference type="AlphaFoldDB" id="A0A2Z6ZWL1"/>
<dbReference type="Proteomes" id="UP000250235">
    <property type="component" value="Unassembled WGS sequence"/>
</dbReference>
<protein>
    <recommendedName>
        <fullName evidence="8">Lysozyme</fullName>
    </recommendedName>
</protein>
<keyword evidence="4" id="KW-0146">Chitin degradation</keyword>
<evidence type="ECO:0000256" key="5">
    <source>
        <dbReference type="ARBA" id="ARBA00023200"/>
    </source>
</evidence>
<organism evidence="6 7">
    <name type="scientific">Dorcoceras hygrometricum</name>
    <dbReference type="NCBI Taxonomy" id="472368"/>
    <lineage>
        <taxon>Eukaryota</taxon>
        <taxon>Viridiplantae</taxon>
        <taxon>Streptophyta</taxon>
        <taxon>Embryophyta</taxon>
        <taxon>Tracheophyta</taxon>
        <taxon>Spermatophyta</taxon>
        <taxon>Magnoliopsida</taxon>
        <taxon>eudicotyledons</taxon>
        <taxon>Gunneridae</taxon>
        <taxon>Pentapetalae</taxon>
        <taxon>asterids</taxon>
        <taxon>lamiids</taxon>
        <taxon>Lamiales</taxon>
        <taxon>Gesneriaceae</taxon>
        <taxon>Didymocarpoideae</taxon>
        <taxon>Trichosporeae</taxon>
        <taxon>Loxocarpinae</taxon>
        <taxon>Dorcoceras</taxon>
    </lineage>
</organism>
<proteinExistence type="predicted"/>
<dbReference type="InterPro" id="IPR033907">
    <property type="entry name" value="Endolysin_autolysin"/>
</dbReference>
<gene>
    <name evidence="6" type="ORF">F511_45210</name>
</gene>
<dbReference type="Pfam" id="PF00959">
    <property type="entry name" value="Phage_lysozyme"/>
    <property type="match status" value="1"/>
</dbReference>
<evidence type="ECO:0000313" key="7">
    <source>
        <dbReference type="Proteomes" id="UP000250235"/>
    </source>
</evidence>
<dbReference type="InterPro" id="IPR002196">
    <property type="entry name" value="Glyco_hydro_24"/>
</dbReference>
<dbReference type="GO" id="GO:0003796">
    <property type="term" value="F:lysozyme activity"/>
    <property type="evidence" value="ECO:0007669"/>
    <property type="project" value="InterPro"/>
</dbReference>
<name>A0A2Z6ZWL1_9LAMI</name>
<keyword evidence="7" id="KW-1185">Reference proteome</keyword>
<sequence>MTITQEQAEAMLKADMSKYESYVNNPDYVPVTAQLTQYQFDALVSFCYNCGAGNLQTLCRGRTIPEIARHITAYNKSSGTVLAGLVRRRKAELDLFNKKEEEAMTAAEKTAFDKLVSRVEELEKITRKVPAPKWFVKEFGSEDLGGKISDPSFTLEGWRTLAVGLRVRK</sequence>
<dbReference type="GO" id="GO:0031640">
    <property type="term" value="P:killing of cells of another organism"/>
    <property type="evidence" value="ECO:0007669"/>
    <property type="project" value="UniProtKB-KW"/>
</dbReference>
<evidence type="ECO:0000256" key="4">
    <source>
        <dbReference type="ARBA" id="ARBA00023024"/>
    </source>
</evidence>
<dbReference type="OrthoDB" id="5358886at2759"/>
<dbReference type="PANTHER" id="PTHR38107:SF3">
    <property type="entry name" value="LYSOZYME RRRD-RELATED"/>
    <property type="match status" value="1"/>
</dbReference>
<dbReference type="GO" id="GO:0009253">
    <property type="term" value="P:peptidoglycan catabolic process"/>
    <property type="evidence" value="ECO:0007669"/>
    <property type="project" value="InterPro"/>
</dbReference>
<keyword evidence="4" id="KW-0119">Carbohydrate metabolism</keyword>
<dbReference type="InterPro" id="IPR051018">
    <property type="entry name" value="Bacteriophage_GH24"/>
</dbReference>
<dbReference type="EMBL" id="KV031620">
    <property type="protein sequence ID" value="KZV13627.1"/>
    <property type="molecule type" value="Genomic_DNA"/>
</dbReference>
<dbReference type="InterPro" id="IPR023347">
    <property type="entry name" value="Lysozyme_dom_sf"/>
</dbReference>